<dbReference type="GO" id="GO:0006089">
    <property type="term" value="P:lactate metabolic process"/>
    <property type="evidence" value="ECO:0007669"/>
    <property type="project" value="TreeGrafter"/>
</dbReference>
<feature type="domain" description="Lactate/malate dehydrogenase N-terminal" evidence="1">
    <location>
        <begin position="128"/>
        <end position="269"/>
    </location>
</feature>
<reference evidence="2 3" key="1">
    <citation type="submission" date="2016-10" db="EMBL/GenBank/DDBJ databases">
        <authorList>
            <person name="de Groot N.N."/>
        </authorList>
    </citation>
    <scope>NUCLEOTIDE SEQUENCE [LARGE SCALE GENOMIC DNA]</scope>
    <source>
        <strain evidence="2 3">ML2</strain>
    </source>
</reference>
<dbReference type="Pfam" id="PF00056">
    <property type="entry name" value="Ldh_1_N"/>
    <property type="match status" value="1"/>
</dbReference>
<organism evidence="2 3">
    <name type="scientific">Proteiniclasticum ruminis</name>
    <dbReference type="NCBI Taxonomy" id="398199"/>
    <lineage>
        <taxon>Bacteria</taxon>
        <taxon>Bacillati</taxon>
        <taxon>Bacillota</taxon>
        <taxon>Clostridia</taxon>
        <taxon>Eubacteriales</taxon>
        <taxon>Clostridiaceae</taxon>
        <taxon>Proteiniclasticum</taxon>
    </lineage>
</organism>
<dbReference type="PANTHER" id="PTHR43128:SF16">
    <property type="entry name" value="L-LACTATE DEHYDROGENASE"/>
    <property type="match status" value="1"/>
</dbReference>
<dbReference type="OrthoDB" id="1704578at2"/>
<sequence length="416" mass="47318">MFKKAELMAILAQQMPASEMEKNAFLKLLPEGLLKETKEILEDSAKTTELVETLNATLQEKKPVFMILEKEMSPGRFIASTLEELLERDTTDLIVKGSTSLPFPVYLLKENDWNFMEELMKKEKPFTVSILGLGDVGGTLLMGLRLLGRDVLKEIRIFDLDAKKRRRYYLEINEVSDGTDLPPVKEVGIEEVFDTDVLVFTVSVYIPPLDTTLQDVRLVQFDKNRKILLSYAKQAEQHGFKGYYFIVSDPVDLLCMNLMEEGGIGSHRIRGFGLGVMEARARFIASEKDQLKEDLRTYGPHGRGLIVVNSLKYYDEEISKELTHLTERENFRVRETGFKPYIAPALSSGAISIVKALKGEEHLSTFYNGKVFMGARNRLMGSFTLTEKVSFEPLRPLLKETEELLLSFYVKKGSIE</sequence>
<dbReference type="STRING" id="398199.SAMN05421804_105109"/>
<name>A0A1I4ZV09_9CLOT</name>
<proteinExistence type="predicted"/>
<dbReference type="Proteomes" id="UP000181899">
    <property type="component" value="Unassembled WGS sequence"/>
</dbReference>
<accession>A0A1I4ZV09</accession>
<evidence type="ECO:0000313" key="3">
    <source>
        <dbReference type="Proteomes" id="UP000181899"/>
    </source>
</evidence>
<dbReference type="SUPFAM" id="SSF51735">
    <property type="entry name" value="NAD(P)-binding Rossmann-fold domains"/>
    <property type="match status" value="1"/>
</dbReference>
<dbReference type="PANTHER" id="PTHR43128">
    <property type="entry name" value="L-2-HYDROXYCARBOXYLATE DEHYDROGENASE (NAD(P)(+))"/>
    <property type="match status" value="1"/>
</dbReference>
<dbReference type="InterPro" id="IPR001236">
    <property type="entry name" value="Lactate/malate_DH_N"/>
</dbReference>
<dbReference type="InterPro" id="IPR036291">
    <property type="entry name" value="NAD(P)-bd_dom_sf"/>
</dbReference>
<dbReference type="EMBL" id="FOVK01000002">
    <property type="protein sequence ID" value="SFN54062.1"/>
    <property type="molecule type" value="Genomic_DNA"/>
</dbReference>
<gene>
    <name evidence="2" type="ORF">SAMN04488695_102168</name>
</gene>
<evidence type="ECO:0000259" key="1">
    <source>
        <dbReference type="Pfam" id="PF00056"/>
    </source>
</evidence>
<dbReference type="RefSeq" id="WP_074911163.1">
    <property type="nucleotide sequence ID" value="NZ_FOVK01000002.1"/>
</dbReference>
<evidence type="ECO:0000313" key="2">
    <source>
        <dbReference type="EMBL" id="SFN54062.1"/>
    </source>
</evidence>
<keyword evidence="3" id="KW-1185">Reference proteome</keyword>
<dbReference type="Gene3D" id="3.40.50.720">
    <property type="entry name" value="NAD(P)-binding Rossmann-like Domain"/>
    <property type="match status" value="1"/>
</dbReference>
<dbReference type="GO" id="GO:0004459">
    <property type="term" value="F:L-lactate dehydrogenase (NAD+) activity"/>
    <property type="evidence" value="ECO:0007669"/>
    <property type="project" value="TreeGrafter"/>
</dbReference>
<dbReference type="eggNOG" id="COG0039">
    <property type="taxonomic scope" value="Bacteria"/>
</dbReference>
<protein>
    <submittedName>
        <fullName evidence="2">Malate/lactate dehydrogenase</fullName>
    </submittedName>
</protein>
<dbReference type="AlphaFoldDB" id="A0A1I4ZV09"/>